<evidence type="ECO:0000313" key="5">
    <source>
        <dbReference type="Proteomes" id="UP000825933"/>
    </source>
</evidence>
<organism evidence="4 5">
    <name type="scientific">Methanobacterium spitsbergense</name>
    <dbReference type="NCBI Taxonomy" id="2874285"/>
    <lineage>
        <taxon>Archaea</taxon>
        <taxon>Methanobacteriati</taxon>
        <taxon>Methanobacteriota</taxon>
        <taxon>Methanomada group</taxon>
        <taxon>Methanobacteria</taxon>
        <taxon>Methanobacteriales</taxon>
        <taxon>Methanobacteriaceae</taxon>
        <taxon>Methanobacterium</taxon>
    </lineage>
</organism>
<accession>A0A8T5UXA1</accession>
<dbReference type="Pfam" id="PF03703">
    <property type="entry name" value="bPH_2"/>
    <property type="match status" value="1"/>
</dbReference>
<dbReference type="EMBL" id="JAIOUQ010000003">
    <property type="protein sequence ID" value="MBZ2165319.1"/>
    <property type="molecule type" value="Genomic_DNA"/>
</dbReference>
<feature type="domain" description="YdbS-like PH" evidence="3">
    <location>
        <begin position="92"/>
        <end position="166"/>
    </location>
</feature>
<proteinExistence type="predicted"/>
<comment type="caution">
    <text evidence="4">The sequence shown here is derived from an EMBL/GenBank/DDBJ whole genome shotgun (WGS) entry which is preliminary data.</text>
</comment>
<keyword evidence="2" id="KW-1133">Transmembrane helix</keyword>
<dbReference type="PANTHER" id="PTHR37938:SF1">
    <property type="entry name" value="BLL0215 PROTEIN"/>
    <property type="match status" value="1"/>
</dbReference>
<name>A0A8T5UXA1_9EURY</name>
<dbReference type="PANTHER" id="PTHR37938">
    <property type="entry name" value="BLL0215 PROTEIN"/>
    <property type="match status" value="1"/>
</dbReference>
<evidence type="ECO:0000256" key="1">
    <source>
        <dbReference type="SAM" id="MobiDB-lite"/>
    </source>
</evidence>
<reference evidence="5" key="1">
    <citation type="journal article" date="2022" name="Microbiol. Resour. Announc.">
        <title>Draft Genome Sequence of a Methanogenic Archaeon from West Spitsbergen Permafrost.</title>
        <authorList>
            <person name="Trubitsyn V."/>
            <person name="Rivkina E."/>
            <person name="Shcherbakova V."/>
        </authorList>
    </citation>
    <scope>NUCLEOTIDE SEQUENCE [LARGE SCALE GENOMIC DNA]</scope>
    <source>
        <strain evidence="5">VT</strain>
    </source>
</reference>
<dbReference type="Proteomes" id="UP000825933">
    <property type="component" value="Unassembled WGS sequence"/>
</dbReference>
<gene>
    <name evidence="4" type="ORF">K8N75_04605</name>
</gene>
<dbReference type="InterPro" id="IPR005182">
    <property type="entry name" value="YdbS-like_PH"/>
</dbReference>
<keyword evidence="2" id="KW-0472">Membrane</keyword>
<protein>
    <submittedName>
        <fullName evidence="4">PH domain-containing protein</fullName>
    </submittedName>
</protein>
<sequence length="207" mass="24286">MTDSNRRDSHPVERVLFETKPRFIANMKSAIFKFIIVLVLLYFFTTIIQYAALVQGRVGNLVNIPFVEGTTSILIIIILLMILWILWNILYWRSKIYTITSKRVMIKTGIIRKKSVYMHYDKIQDIIVSQSLIERISYSGDIEVFGGHDRTSLILVDIPNPGEIENMINRMIDGDDLEFETYKPKKPEQKSKKRESVMEEYDKKFKL</sequence>
<evidence type="ECO:0000313" key="4">
    <source>
        <dbReference type="EMBL" id="MBZ2165319.1"/>
    </source>
</evidence>
<keyword evidence="5" id="KW-1185">Reference proteome</keyword>
<feature type="region of interest" description="Disordered" evidence="1">
    <location>
        <begin position="183"/>
        <end position="207"/>
    </location>
</feature>
<evidence type="ECO:0000256" key="2">
    <source>
        <dbReference type="SAM" id="Phobius"/>
    </source>
</evidence>
<feature type="transmembrane region" description="Helical" evidence="2">
    <location>
        <begin position="72"/>
        <end position="92"/>
    </location>
</feature>
<keyword evidence="2" id="KW-0812">Transmembrane</keyword>
<feature type="transmembrane region" description="Helical" evidence="2">
    <location>
        <begin position="30"/>
        <end position="52"/>
    </location>
</feature>
<dbReference type="AlphaFoldDB" id="A0A8T5UXA1"/>
<evidence type="ECO:0000259" key="3">
    <source>
        <dbReference type="Pfam" id="PF03703"/>
    </source>
</evidence>
<dbReference type="RefSeq" id="WP_223790925.1">
    <property type="nucleotide sequence ID" value="NZ_JAIOUQ010000003.1"/>
</dbReference>